<name>A0ACC7M425_9BURK</name>
<gene>
    <name evidence="1" type="ORF">QPK29_001010</name>
</gene>
<keyword evidence="2" id="KW-1185">Reference proteome</keyword>
<evidence type="ECO:0000313" key="2">
    <source>
        <dbReference type="Proteomes" id="UP001168096"/>
    </source>
</evidence>
<protein>
    <submittedName>
        <fullName evidence="1">MFS transporter</fullName>
    </submittedName>
</protein>
<dbReference type="Proteomes" id="UP001168096">
    <property type="component" value="Unassembled WGS sequence"/>
</dbReference>
<dbReference type="EMBL" id="JASNRB020000001">
    <property type="protein sequence ID" value="MFJ1466275.1"/>
    <property type="molecule type" value="Genomic_DNA"/>
</dbReference>
<accession>A0ACC7M425</accession>
<proteinExistence type="predicted"/>
<sequence length="399" mass="40789">MDMLTPNQRQAGTAGAAQGLALIFAAALPTMAIVSLVPNLPQLFAHFGAAPHAAWLVPMILTLPSLCIALFSPLIGTLIDTWGRRPVMLASLALFTAVGVLPYAMENLTWVLVTRFFVGIAEAGILAAQNALMGDYFAGARRQRWLGLLSVISPVVAALFVLAGGALGAVDWHAPFLLYLAGAPMLAWAASCLYEPARARTGNAAAAGPFPWAAARGVALVTIGVSVLYFVQAVQLGRVFYDHGVASPAAIGLHVTIASAGVVLGGIVFTRLGGMRMPARFALMFASLGLGYAGLGLAPTAGTALACALLAQFGNGLAVPVLIGWALDKFGAAHRGRGMGIWGACFFVGTFLSPPLLTALTGLAGSLLGAVAGVGAGCLVLAGVVFALRGRQPGPAPIR</sequence>
<evidence type="ECO:0000313" key="1">
    <source>
        <dbReference type="EMBL" id="MFJ1466275.1"/>
    </source>
</evidence>
<comment type="caution">
    <text evidence="1">The sequence shown here is derived from an EMBL/GenBank/DDBJ whole genome shotgun (WGS) entry which is preliminary data.</text>
</comment>
<reference evidence="1" key="1">
    <citation type="submission" date="2024-11" db="EMBL/GenBank/DDBJ databases">
        <title>Description of Massilia orientalis sp. nov., isolated from rhizosphere soil of Ageratina adenophora.</title>
        <authorList>
            <person name="Wang Y."/>
        </authorList>
    </citation>
    <scope>NUCLEOTIDE SEQUENCE</scope>
    <source>
        <strain evidence="1">YIM B02787</strain>
    </source>
</reference>
<organism evidence="1 2">
    <name type="scientific">Massilia orientalis</name>
    <dbReference type="NCBI Taxonomy" id="3050128"/>
    <lineage>
        <taxon>Bacteria</taxon>
        <taxon>Pseudomonadati</taxon>
        <taxon>Pseudomonadota</taxon>
        <taxon>Betaproteobacteria</taxon>
        <taxon>Burkholderiales</taxon>
        <taxon>Oxalobacteraceae</taxon>
        <taxon>Telluria group</taxon>
        <taxon>Massilia</taxon>
    </lineage>
</organism>